<dbReference type="SMART" id="SM01073">
    <property type="entry name" value="CDC48_N"/>
    <property type="match status" value="1"/>
</dbReference>
<dbReference type="SUPFAM" id="SSF50692">
    <property type="entry name" value="ADC-like"/>
    <property type="match status" value="1"/>
</dbReference>
<accession>A0A895XTW5</accession>
<dbReference type="InterPro" id="IPR003959">
    <property type="entry name" value="ATPase_AAA_core"/>
</dbReference>
<keyword evidence="1" id="KW-0677">Repeat</keyword>
<evidence type="ECO:0000313" key="9">
    <source>
        <dbReference type="Proteomes" id="UP000662939"/>
    </source>
</evidence>
<comment type="similarity">
    <text evidence="4">Belongs to the AAA ATPase family.</text>
</comment>
<protein>
    <submittedName>
        <fullName evidence="8">AAA family ATPase</fullName>
    </submittedName>
</protein>
<dbReference type="PROSITE" id="PS00674">
    <property type="entry name" value="AAA"/>
    <property type="match status" value="1"/>
</dbReference>
<dbReference type="Proteomes" id="UP000662939">
    <property type="component" value="Chromosome"/>
</dbReference>
<feature type="region of interest" description="Disordered" evidence="5">
    <location>
        <begin position="187"/>
        <end position="239"/>
    </location>
</feature>
<gene>
    <name evidence="8" type="ORF">JQS30_01365</name>
</gene>
<keyword evidence="3 4" id="KW-0067">ATP-binding</keyword>
<evidence type="ECO:0000256" key="3">
    <source>
        <dbReference type="ARBA" id="ARBA00022840"/>
    </source>
</evidence>
<dbReference type="Gene3D" id="2.40.40.20">
    <property type="match status" value="1"/>
</dbReference>
<dbReference type="KEGG" id="nav:JQS30_01365"/>
<sequence>MTLTATRSSKHLDARRGIVRLHPETLAALGLQPGDPVRLTSRHHTTAIALEADRFSGKRSLYADDLTLGNIGAREGSAVVAEATRVAAADSVVVRGPASIVAGVSPDTLRLSMLSKIVTQGDDVSLLPIELDSEYKEAVSAARRTLNNTLGMGWTSMVMTVAQCDPSEAAMITLDTQVSWENDAPHRVDIDLPTRGTSVSIERPTTPRPATSAPRNPTGPRTETTAQRPRAQAEPVEATSTVSAEAIAYEDLAGVRVQAEELRELLDLGFNHREVLSVVGTDMTLGMLVCGPSGTGKSSIARSVVAEVGAHLVEVPGDEVGAMAANDAAERLRRAVSQLQSPGVLLVTDADAIAKAEDATPLGTMFKKLVAETIADGHAVVCTVNNLDRLDGELRSHGRLEHEITVPMPDTEARRELLKYFTRGMKVSAELKLEAIAERSPGYVAADLLALVREAGVRAAMRAKDGGATALQESDFDIAFEAVRPSSMEGDSVELGGLTLDDVGGMEEVKQTLTETVMWPLMYPDAFTRLGIEAPRGVLLYGPPGCGKTYIVRAVAGSGNANVITIKGSELLNKWVGESEANVRDLFRRARQASPTLMFFDELDALAPVRGQGTDGGTADRVVAALLTELDGAEALRDVVVVGATNRPDMIDPALRRPGRLERLVYVPPPDAAARAEILAAAGKNVPFSDDVDLVELGDQLEFYSAADCAALVREAALTAMRESLDASTVTAAHLQAARNKVRPSLDAKQLEWLESFAQQRKQ</sequence>
<keyword evidence="9" id="KW-1185">Reference proteome</keyword>
<evidence type="ECO:0000256" key="2">
    <source>
        <dbReference type="ARBA" id="ARBA00022741"/>
    </source>
</evidence>
<dbReference type="PANTHER" id="PTHR23077">
    <property type="entry name" value="AAA-FAMILY ATPASE"/>
    <property type="match status" value="1"/>
</dbReference>
<evidence type="ECO:0000256" key="5">
    <source>
        <dbReference type="SAM" id="MobiDB-lite"/>
    </source>
</evidence>
<dbReference type="Pfam" id="PF17862">
    <property type="entry name" value="AAA_lid_3"/>
    <property type="match status" value="2"/>
</dbReference>
<feature type="domain" description="AAA+ ATPase" evidence="6">
    <location>
        <begin position="534"/>
        <end position="671"/>
    </location>
</feature>
<feature type="domain" description="AAA+ ATPase" evidence="6">
    <location>
        <begin position="283"/>
        <end position="410"/>
    </location>
</feature>
<dbReference type="InterPro" id="IPR050168">
    <property type="entry name" value="AAA_ATPase_domain"/>
</dbReference>
<feature type="compositionally biased region" description="Low complexity" evidence="5">
    <location>
        <begin position="208"/>
        <end position="218"/>
    </location>
</feature>
<reference evidence="8" key="1">
    <citation type="submission" date="2021-02" db="EMBL/GenBank/DDBJ databases">
        <title>Natronoglycomyces albus gen. nov., sp. nov, a haloalkaliphilic actinobacterium from a soda solonchak soil.</title>
        <authorList>
            <person name="Sorokin D.Y."/>
            <person name="Khijniak T.V."/>
            <person name="Zakharycheva A.P."/>
            <person name="Boueva O.V."/>
            <person name="Ariskina E.V."/>
            <person name="Hahnke R.L."/>
            <person name="Bunk B."/>
            <person name="Sproer C."/>
            <person name="Schumann P."/>
            <person name="Evtushenko L.I."/>
            <person name="Kublanov I.V."/>
        </authorList>
    </citation>
    <scope>NUCLEOTIDE SEQUENCE</scope>
    <source>
        <strain evidence="8">DSM 106290</strain>
    </source>
</reference>
<dbReference type="FunFam" id="3.40.50.300:FF:000018">
    <property type="entry name" value="Cell division control 48"/>
    <property type="match status" value="1"/>
</dbReference>
<dbReference type="PANTHER" id="PTHR23077:SF171">
    <property type="entry name" value="NUCLEAR VALOSIN-CONTAINING PROTEIN-LIKE"/>
    <property type="match status" value="1"/>
</dbReference>
<evidence type="ECO:0000259" key="6">
    <source>
        <dbReference type="SMART" id="SM00382"/>
    </source>
</evidence>
<keyword evidence="2 4" id="KW-0547">Nucleotide-binding</keyword>
<dbReference type="InterPro" id="IPR003960">
    <property type="entry name" value="ATPase_AAA_CS"/>
</dbReference>
<dbReference type="Pfam" id="PF00004">
    <property type="entry name" value="AAA"/>
    <property type="match status" value="2"/>
</dbReference>
<proteinExistence type="inferred from homology"/>
<dbReference type="InterPro" id="IPR003338">
    <property type="entry name" value="CDC4_N-term_subdom"/>
</dbReference>
<dbReference type="GO" id="GO:0016887">
    <property type="term" value="F:ATP hydrolysis activity"/>
    <property type="evidence" value="ECO:0007669"/>
    <property type="project" value="InterPro"/>
</dbReference>
<dbReference type="EMBL" id="CP070496">
    <property type="protein sequence ID" value="QSB06913.1"/>
    <property type="molecule type" value="Genomic_DNA"/>
</dbReference>
<evidence type="ECO:0000256" key="4">
    <source>
        <dbReference type="RuleBase" id="RU003651"/>
    </source>
</evidence>
<dbReference type="GO" id="GO:0005737">
    <property type="term" value="C:cytoplasm"/>
    <property type="evidence" value="ECO:0007669"/>
    <property type="project" value="UniProtKB-ARBA"/>
</dbReference>
<evidence type="ECO:0000256" key="1">
    <source>
        <dbReference type="ARBA" id="ARBA00022737"/>
    </source>
</evidence>
<dbReference type="InterPro" id="IPR027417">
    <property type="entry name" value="P-loop_NTPase"/>
</dbReference>
<dbReference type="SMART" id="SM00382">
    <property type="entry name" value="AAA"/>
    <property type="match status" value="2"/>
</dbReference>
<name>A0A895XTW5_9ACTN</name>
<feature type="domain" description="CDC48 N-terminal subdomain" evidence="7">
    <location>
        <begin position="2"/>
        <end position="86"/>
    </location>
</feature>
<dbReference type="InterPro" id="IPR009010">
    <property type="entry name" value="Asp_de-COase-like_dom_sf"/>
</dbReference>
<dbReference type="InterPro" id="IPR041569">
    <property type="entry name" value="AAA_lid_3"/>
</dbReference>
<evidence type="ECO:0000259" key="7">
    <source>
        <dbReference type="SMART" id="SM01073"/>
    </source>
</evidence>
<dbReference type="Gene3D" id="3.40.50.300">
    <property type="entry name" value="P-loop containing nucleotide triphosphate hydrolases"/>
    <property type="match status" value="2"/>
</dbReference>
<dbReference type="GO" id="GO:0005524">
    <property type="term" value="F:ATP binding"/>
    <property type="evidence" value="ECO:0007669"/>
    <property type="project" value="UniProtKB-KW"/>
</dbReference>
<dbReference type="InterPro" id="IPR003593">
    <property type="entry name" value="AAA+_ATPase"/>
</dbReference>
<dbReference type="SUPFAM" id="SSF52540">
    <property type="entry name" value="P-loop containing nucleoside triphosphate hydrolases"/>
    <property type="match status" value="2"/>
</dbReference>
<dbReference type="CDD" id="cd19511">
    <property type="entry name" value="RecA-like_CDC48_r2-like"/>
    <property type="match status" value="1"/>
</dbReference>
<dbReference type="AlphaFoldDB" id="A0A895XTW5"/>
<evidence type="ECO:0000313" key="8">
    <source>
        <dbReference type="EMBL" id="QSB06913.1"/>
    </source>
</evidence>
<organism evidence="8 9">
    <name type="scientific">Natronoglycomyces albus</name>
    <dbReference type="NCBI Taxonomy" id="2811108"/>
    <lineage>
        <taxon>Bacteria</taxon>
        <taxon>Bacillati</taxon>
        <taxon>Actinomycetota</taxon>
        <taxon>Actinomycetes</taxon>
        <taxon>Glycomycetales</taxon>
        <taxon>Glycomycetaceae</taxon>
        <taxon>Natronoglycomyces</taxon>
    </lineage>
</organism>
<dbReference type="Gene3D" id="1.10.8.60">
    <property type="match status" value="2"/>
</dbReference>